<dbReference type="AlphaFoldDB" id="A0A9X2F427"/>
<accession>A0A9X2F427</accession>
<evidence type="ECO:0000313" key="1">
    <source>
        <dbReference type="EMBL" id="MCO4291378.1"/>
    </source>
</evidence>
<name>A0A9X2F427_9SPHI</name>
<dbReference type="EMBL" id="JAMWYS010000003">
    <property type="protein sequence ID" value="MCO4291378.1"/>
    <property type="molecule type" value="Genomic_DNA"/>
</dbReference>
<keyword evidence="2" id="KW-1185">Reference proteome</keyword>
<sequence length="76" mass="9189">MGTAELKLNLHKIVERIDNEQLLRTIYDFLKHGENTEEGQIWKTLTEEQKKEVYLSYEESEDESKLLNWDDIKKKY</sequence>
<reference evidence="1" key="1">
    <citation type="submission" date="2022-06" db="EMBL/GenBank/DDBJ databases">
        <title>Solitalea sp. MAHUQ-68 isolated from rhizospheric soil.</title>
        <authorList>
            <person name="Huq M.A."/>
        </authorList>
    </citation>
    <scope>NUCLEOTIDE SEQUENCE</scope>
    <source>
        <strain evidence="1">MAHUQ-68</strain>
    </source>
</reference>
<dbReference type="RefSeq" id="WP_252585585.1">
    <property type="nucleotide sequence ID" value="NZ_JAMWYS010000003.1"/>
</dbReference>
<organism evidence="1 2">
    <name type="scientific">Solitalea agri</name>
    <dbReference type="NCBI Taxonomy" id="2953739"/>
    <lineage>
        <taxon>Bacteria</taxon>
        <taxon>Pseudomonadati</taxon>
        <taxon>Bacteroidota</taxon>
        <taxon>Sphingobacteriia</taxon>
        <taxon>Sphingobacteriales</taxon>
        <taxon>Sphingobacteriaceae</taxon>
        <taxon>Solitalea</taxon>
    </lineage>
</organism>
<proteinExistence type="predicted"/>
<evidence type="ECO:0000313" key="2">
    <source>
        <dbReference type="Proteomes" id="UP001155182"/>
    </source>
</evidence>
<comment type="caution">
    <text evidence="1">The sequence shown here is derived from an EMBL/GenBank/DDBJ whole genome shotgun (WGS) entry which is preliminary data.</text>
</comment>
<gene>
    <name evidence="1" type="ORF">NF867_00695</name>
</gene>
<protein>
    <submittedName>
        <fullName evidence="1">Uncharacterized protein</fullName>
    </submittedName>
</protein>
<dbReference type="Proteomes" id="UP001155182">
    <property type="component" value="Unassembled WGS sequence"/>
</dbReference>